<dbReference type="InterPro" id="IPR002052">
    <property type="entry name" value="DNA_methylase_N6_adenine_CS"/>
</dbReference>
<dbReference type="PROSITE" id="PS00105">
    <property type="entry name" value="AA_TRANSFER_CLASS_1"/>
    <property type="match status" value="1"/>
</dbReference>
<dbReference type="EC" id="2.6.1.1" evidence="7"/>
<dbReference type="Proteomes" id="UP000775872">
    <property type="component" value="Unassembled WGS sequence"/>
</dbReference>
<dbReference type="InterPro" id="IPR015422">
    <property type="entry name" value="PyrdxlP-dep_Trfase_small"/>
</dbReference>
<dbReference type="PROSITE" id="PS00092">
    <property type="entry name" value="N6_MTASE"/>
    <property type="match status" value="1"/>
</dbReference>
<dbReference type="GO" id="GO:0004069">
    <property type="term" value="F:L-aspartate:2-oxoglutarate aminotransferase activity"/>
    <property type="evidence" value="ECO:0007669"/>
    <property type="project" value="UniProtKB-EC"/>
</dbReference>
<evidence type="ECO:0000313" key="9">
    <source>
        <dbReference type="EMBL" id="CAH0040514.1"/>
    </source>
</evidence>
<dbReference type="Pfam" id="PF00155">
    <property type="entry name" value="Aminotran_1_2"/>
    <property type="match status" value="1"/>
</dbReference>
<keyword evidence="5 7" id="KW-0808">Transferase</keyword>
<dbReference type="Gene3D" id="3.40.640.10">
    <property type="entry name" value="Type I PLP-dependent aspartate aminotransferase-like (Major domain)"/>
    <property type="match status" value="1"/>
</dbReference>
<dbReference type="GO" id="GO:0032259">
    <property type="term" value="P:methylation"/>
    <property type="evidence" value="ECO:0007669"/>
    <property type="project" value="InterPro"/>
</dbReference>
<dbReference type="GO" id="GO:0008168">
    <property type="term" value="F:methyltransferase activity"/>
    <property type="evidence" value="ECO:0007669"/>
    <property type="project" value="InterPro"/>
</dbReference>
<dbReference type="SUPFAM" id="SSF53383">
    <property type="entry name" value="PLP-dependent transferases"/>
    <property type="match status" value="1"/>
</dbReference>
<gene>
    <name evidence="9" type="ORF">CSOL1703_00003944</name>
</gene>
<evidence type="ECO:0000259" key="8">
    <source>
        <dbReference type="Pfam" id="PF00155"/>
    </source>
</evidence>
<evidence type="ECO:0000313" key="10">
    <source>
        <dbReference type="Proteomes" id="UP000775872"/>
    </source>
</evidence>
<keyword evidence="4 7" id="KW-0032">Aminotransferase</keyword>
<dbReference type="InterPro" id="IPR015421">
    <property type="entry name" value="PyrdxlP-dep_Trfase_major"/>
</dbReference>
<feature type="domain" description="Aminotransferase class I/classII large" evidence="8">
    <location>
        <begin position="39"/>
        <end position="406"/>
    </location>
</feature>
<dbReference type="Gene3D" id="3.90.1150.10">
    <property type="entry name" value="Aspartate Aminotransferase, domain 1"/>
    <property type="match status" value="1"/>
</dbReference>
<sequence length="417" mass="46003">MGSEAQNSKSTFFTGAQRIPPDRIFELTAEYLKDESPVKANLGQGAYRDGDGNPWILPSVRESRRLLQEQGLIHEYLPILGHAGFREAVARTVLGEELFSTKGSHVATCQSLSGTGALHLAGKLIARTNSPKPKVIITDPPYGNHFQVIKDVGLEYETFNYYDAVTKSVDMASYRNMLQTVPPGSVILLHACAHNPTGCDPSKDEWREIGQIMKSRNLFPIFDAAYLGFNSGSVDEDAFSIRHFIGELNLEAAICVSYAKSMGLYGERVGAVLVHAASKDLALDCQSMLEQIQRSQVSNPPAFGAKTAHLILTDEKLKKQWSEDLLTMSGRIRTMRQKLYDALREEGAPGTWEHLINQTGMFGFLGLSSQVVVELREKYHIYMADNSRISVAGLNDSNVKYVAASIAASVREEQGQK</sequence>
<dbReference type="InterPro" id="IPR000796">
    <property type="entry name" value="Asp_trans"/>
</dbReference>
<dbReference type="InterPro" id="IPR015424">
    <property type="entry name" value="PyrdxlP-dep_Trfase"/>
</dbReference>
<keyword evidence="10" id="KW-1185">Reference proteome</keyword>
<organism evidence="9 10">
    <name type="scientific">Clonostachys solani</name>
    <dbReference type="NCBI Taxonomy" id="160281"/>
    <lineage>
        <taxon>Eukaryota</taxon>
        <taxon>Fungi</taxon>
        <taxon>Dikarya</taxon>
        <taxon>Ascomycota</taxon>
        <taxon>Pezizomycotina</taxon>
        <taxon>Sordariomycetes</taxon>
        <taxon>Hypocreomycetidae</taxon>
        <taxon>Hypocreales</taxon>
        <taxon>Bionectriaceae</taxon>
        <taxon>Clonostachys</taxon>
    </lineage>
</organism>
<evidence type="ECO:0000256" key="7">
    <source>
        <dbReference type="RuleBase" id="RU000480"/>
    </source>
</evidence>
<dbReference type="PRINTS" id="PR00799">
    <property type="entry name" value="TRANSAMINASE"/>
</dbReference>
<dbReference type="PANTHER" id="PTHR11879:SF55">
    <property type="entry name" value="GLUTAMATE OXALOACETATE TRANSAMINASE 1, ISOFORM B"/>
    <property type="match status" value="1"/>
</dbReference>
<dbReference type="AlphaFoldDB" id="A0A9N9W504"/>
<dbReference type="FunFam" id="3.90.1150.10:FF:000001">
    <property type="entry name" value="Aspartate aminotransferase"/>
    <property type="match status" value="1"/>
</dbReference>
<comment type="miscellaneous">
    <text evidence="7">In eukaryotes there are cytoplasmic, mitochondrial and chloroplastic isozymes.</text>
</comment>
<comment type="subunit">
    <text evidence="3 7">Homodimer.</text>
</comment>
<reference evidence="10" key="1">
    <citation type="submission" date="2019-06" db="EMBL/GenBank/DDBJ databases">
        <authorList>
            <person name="Broberg M."/>
        </authorList>
    </citation>
    <scope>NUCLEOTIDE SEQUENCE [LARGE SCALE GENOMIC DNA]</scope>
</reference>
<evidence type="ECO:0000256" key="1">
    <source>
        <dbReference type="ARBA" id="ARBA00001933"/>
    </source>
</evidence>
<dbReference type="CDD" id="cd00609">
    <property type="entry name" value="AAT_like"/>
    <property type="match status" value="1"/>
</dbReference>
<evidence type="ECO:0000256" key="4">
    <source>
        <dbReference type="ARBA" id="ARBA00022576"/>
    </source>
</evidence>
<accession>A0A9N9W504</accession>
<dbReference type="InterPro" id="IPR004839">
    <property type="entry name" value="Aminotransferase_I/II_large"/>
</dbReference>
<evidence type="ECO:0000256" key="3">
    <source>
        <dbReference type="ARBA" id="ARBA00011738"/>
    </source>
</evidence>
<evidence type="ECO:0000256" key="6">
    <source>
        <dbReference type="ARBA" id="ARBA00022898"/>
    </source>
</evidence>
<dbReference type="GO" id="GO:0005829">
    <property type="term" value="C:cytosol"/>
    <property type="evidence" value="ECO:0007669"/>
    <property type="project" value="TreeGrafter"/>
</dbReference>
<keyword evidence="6" id="KW-0663">Pyridoxal phosphate</keyword>
<name>A0A9N9W504_9HYPO</name>
<evidence type="ECO:0000256" key="5">
    <source>
        <dbReference type="ARBA" id="ARBA00022679"/>
    </source>
</evidence>
<comment type="catalytic activity">
    <reaction evidence="7">
        <text>L-aspartate + 2-oxoglutarate = oxaloacetate + L-glutamate</text>
        <dbReference type="Rhea" id="RHEA:21824"/>
        <dbReference type="ChEBI" id="CHEBI:16452"/>
        <dbReference type="ChEBI" id="CHEBI:16810"/>
        <dbReference type="ChEBI" id="CHEBI:29985"/>
        <dbReference type="ChEBI" id="CHEBI:29991"/>
        <dbReference type="EC" id="2.6.1.1"/>
    </reaction>
</comment>
<dbReference type="GO" id="GO:0006532">
    <property type="term" value="P:aspartate biosynthetic process"/>
    <property type="evidence" value="ECO:0007669"/>
    <property type="project" value="TreeGrafter"/>
</dbReference>
<dbReference type="PANTHER" id="PTHR11879">
    <property type="entry name" value="ASPARTATE AMINOTRANSFERASE"/>
    <property type="match status" value="1"/>
</dbReference>
<reference evidence="9 10" key="2">
    <citation type="submission" date="2021-10" db="EMBL/GenBank/DDBJ databases">
        <authorList>
            <person name="Piombo E."/>
        </authorList>
    </citation>
    <scope>NUCLEOTIDE SEQUENCE [LARGE SCALE GENOMIC DNA]</scope>
</reference>
<dbReference type="GO" id="GO:0003676">
    <property type="term" value="F:nucleic acid binding"/>
    <property type="evidence" value="ECO:0007669"/>
    <property type="project" value="InterPro"/>
</dbReference>
<proteinExistence type="inferred from homology"/>
<dbReference type="GO" id="GO:0030170">
    <property type="term" value="F:pyridoxal phosphate binding"/>
    <property type="evidence" value="ECO:0007669"/>
    <property type="project" value="InterPro"/>
</dbReference>
<dbReference type="EMBL" id="CABFOC020000002">
    <property type="protein sequence ID" value="CAH0040514.1"/>
    <property type="molecule type" value="Genomic_DNA"/>
</dbReference>
<comment type="similarity">
    <text evidence="2">Belongs to the class-I pyridoxal-phosphate-dependent aminotransferase family.</text>
</comment>
<comment type="cofactor">
    <cofactor evidence="1">
        <name>pyridoxal 5'-phosphate</name>
        <dbReference type="ChEBI" id="CHEBI:597326"/>
    </cofactor>
</comment>
<comment type="caution">
    <text evidence="9">The sequence shown here is derived from an EMBL/GenBank/DDBJ whole genome shotgun (WGS) entry which is preliminary data.</text>
</comment>
<evidence type="ECO:0000256" key="2">
    <source>
        <dbReference type="ARBA" id="ARBA00007441"/>
    </source>
</evidence>
<protein>
    <recommendedName>
        <fullName evidence="7">Aspartate aminotransferase</fullName>
        <ecNumber evidence="7">2.6.1.1</ecNumber>
    </recommendedName>
</protein>
<dbReference type="OrthoDB" id="6752799at2759"/>
<dbReference type="InterPro" id="IPR004838">
    <property type="entry name" value="NHTrfase_class1_PyrdxlP-BS"/>
</dbReference>
<dbReference type="NCBIfam" id="NF006719">
    <property type="entry name" value="PRK09257.1"/>
    <property type="match status" value="1"/>
</dbReference>